<feature type="region of interest" description="Disordered" evidence="1">
    <location>
        <begin position="238"/>
        <end position="259"/>
    </location>
</feature>
<dbReference type="AlphaFoldDB" id="A0A8H3PFB3"/>
<evidence type="ECO:0000256" key="1">
    <source>
        <dbReference type="SAM" id="MobiDB-lite"/>
    </source>
</evidence>
<feature type="compositionally biased region" description="Basic and acidic residues" evidence="1">
    <location>
        <begin position="248"/>
        <end position="259"/>
    </location>
</feature>
<protein>
    <recommendedName>
        <fullName evidence="2">BTB domain-containing protein</fullName>
    </recommendedName>
</protein>
<sequence length="259" mass="29514">MATSSPSQSPTLAIATTPATATMPALNTTPAKRKFYEVPTVTIFVGKDQKPFYVHLDLLCNASTFFKAAFLGNFKEGSEKTMQLPEDDEETFELFVDWLYYQRYEMLPKVEADDDDEDKGDEDDEDDETNKRYLSAFRLFVFANKYMVSHLKNLVIETLFVDLAGQTGLGPGTSPITYAYENTTRGSGLRKLVADYHSFRIEMKWYEHPDIQALLRQQPDLSIDLNISFAKRIKGPQNYSPFNGAMPEEYKDKGSEQEK</sequence>
<proteinExistence type="predicted"/>
<dbReference type="CDD" id="cd18186">
    <property type="entry name" value="BTB_POZ_ZBTB_KLHL-like"/>
    <property type="match status" value="1"/>
</dbReference>
<dbReference type="PANTHER" id="PTHR47843:SF2">
    <property type="entry name" value="BTB DOMAIN-CONTAINING PROTEIN"/>
    <property type="match status" value="1"/>
</dbReference>
<name>A0A8H3PFB3_9LECA</name>
<dbReference type="PROSITE" id="PS50097">
    <property type="entry name" value="BTB"/>
    <property type="match status" value="1"/>
</dbReference>
<gene>
    <name evidence="3" type="ORF">IMSHALPRED_001711</name>
</gene>
<dbReference type="SUPFAM" id="SSF54695">
    <property type="entry name" value="POZ domain"/>
    <property type="match status" value="1"/>
</dbReference>
<dbReference type="InterPro" id="IPR011333">
    <property type="entry name" value="SKP1/BTB/POZ_sf"/>
</dbReference>
<evidence type="ECO:0000313" key="4">
    <source>
        <dbReference type="Proteomes" id="UP000664534"/>
    </source>
</evidence>
<comment type="caution">
    <text evidence="3">The sequence shown here is derived from an EMBL/GenBank/DDBJ whole genome shotgun (WGS) entry which is preliminary data.</text>
</comment>
<dbReference type="Gene3D" id="3.30.710.10">
    <property type="entry name" value="Potassium Channel Kv1.1, Chain A"/>
    <property type="match status" value="1"/>
</dbReference>
<dbReference type="EMBL" id="CAJPDT010000126">
    <property type="protein sequence ID" value="CAF9940006.1"/>
    <property type="molecule type" value="Genomic_DNA"/>
</dbReference>
<reference evidence="3" key="1">
    <citation type="submission" date="2021-03" db="EMBL/GenBank/DDBJ databases">
        <authorList>
            <person name="Tagirdzhanova G."/>
        </authorList>
    </citation>
    <scope>NUCLEOTIDE SEQUENCE</scope>
</reference>
<evidence type="ECO:0000259" key="2">
    <source>
        <dbReference type="PROSITE" id="PS50097"/>
    </source>
</evidence>
<keyword evidence="4" id="KW-1185">Reference proteome</keyword>
<dbReference type="PANTHER" id="PTHR47843">
    <property type="entry name" value="BTB DOMAIN-CONTAINING PROTEIN-RELATED"/>
    <property type="match status" value="1"/>
</dbReference>
<dbReference type="Pfam" id="PF00651">
    <property type="entry name" value="BTB"/>
    <property type="match status" value="1"/>
</dbReference>
<dbReference type="OrthoDB" id="61370at2759"/>
<dbReference type="InterPro" id="IPR000210">
    <property type="entry name" value="BTB/POZ_dom"/>
</dbReference>
<organism evidence="3 4">
    <name type="scientific">Imshaugia aleurites</name>
    <dbReference type="NCBI Taxonomy" id="172621"/>
    <lineage>
        <taxon>Eukaryota</taxon>
        <taxon>Fungi</taxon>
        <taxon>Dikarya</taxon>
        <taxon>Ascomycota</taxon>
        <taxon>Pezizomycotina</taxon>
        <taxon>Lecanoromycetes</taxon>
        <taxon>OSLEUM clade</taxon>
        <taxon>Lecanoromycetidae</taxon>
        <taxon>Lecanorales</taxon>
        <taxon>Lecanorineae</taxon>
        <taxon>Parmeliaceae</taxon>
        <taxon>Imshaugia</taxon>
    </lineage>
</organism>
<feature type="domain" description="BTB" evidence="2">
    <location>
        <begin position="39"/>
        <end position="108"/>
    </location>
</feature>
<evidence type="ECO:0000313" key="3">
    <source>
        <dbReference type="EMBL" id="CAF9940006.1"/>
    </source>
</evidence>
<accession>A0A8H3PFB3</accession>
<dbReference type="Proteomes" id="UP000664534">
    <property type="component" value="Unassembled WGS sequence"/>
</dbReference>
<dbReference type="SMART" id="SM00225">
    <property type="entry name" value="BTB"/>
    <property type="match status" value="1"/>
</dbReference>